<dbReference type="SUPFAM" id="SSF69279">
    <property type="entry name" value="Phage tail proteins"/>
    <property type="match status" value="1"/>
</dbReference>
<name>A0A7W9X4T4_9BURK</name>
<comment type="caution">
    <text evidence="1">The sequence shown here is derived from an EMBL/GenBank/DDBJ whole genome shotgun (WGS) entry which is preliminary data.</text>
</comment>
<keyword evidence="2" id="KW-1185">Reference proteome</keyword>
<proteinExistence type="predicted"/>
<accession>A0A7W9X4T4</accession>
<organism evidence="1 2">
    <name type="scientific">Massilia aurea</name>
    <dbReference type="NCBI Taxonomy" id="373040"/>
    <lineage>
        <taxon>Bacteria</taxon>
        <taxon>Pseudomonadati</taxon>
        <taxon>Pseudomonadota</taxon>
        <taxon>Betaproteobacteria</taxon>
        <taxon>Burkholderiales</taxon>
        <taxon>Oxalobacteraceae</taxon>
        <taxon>Telluria group</taxon>
        <taxon>Massilia</taxon>
    </lineage>
</organism>
<dbReference type="Proteomes" id="UP000540787">
    <property type="component" value="Unassembled WGS sequence"/>
</dbReference>
<gene>
    <name evidence="1" type="ORF">HD842_004725</name>
</gene>
<evidence type="ECO:0000313" key="2">
    <source>
        <dbReference type="Proteomes" id="UP000540787"/>
    </source>
</evidence>
<dbReference type="RefSeq" id="WP_183558488.1">
    <property type="nucleotide sequence ID" value="NZ_JACHBX010000006.1"/>
</dbReference>
<dbReference type="Gene3D" id="3.55.50.10">
    <property type="entry name" value="Baseplate protein-like domains"/>
    <property type="match status" value="1"/>
</dbReference>
<dbReference type="Gene3D" id="2.30.110.50">
    <property type="match status" value="1"/>
</dbReference>
<sequence length="91" mass="10253">MEFSLTVVRLIQSGVQKYKDTTRCEVAITLVANPGAPFTATRRRQAGSDSNFARYRLIIEPWFRFLGSVHDRQLLQKVTVCDILDAGTGLH</sequence>
<dbReference type="EMBL" id="JACHBX010000006">
    <property type="protein sequence ID" value="MBB6136547.1"/>
    <property type="molecule type" value="Genomic_DNA"/>
</dbReference>
<dbReference type="AlphaFoldDB" id="A0A7W9X4T4"/>
<reference evidence="1 2" key="1">
    <citation type="submission" date="2020-08" db="EMBL/GenBank/DDBJ databases">
        <title>The Agave Microbiome: Exploring the role of microbial communities in plant adaptations to desert environments.</title>
        <authorList>
            <person name="Partida-Martinez L.P."/>
        </authorList>
    </citation>
    <scope>NUCLEOTIDE SEQUENCE [LARGE SCALE GENOMIC DNA]</scope>
    <source>
        <strain evidence="1 2">AT3.2</strain>
    </source>
</reference>
<protein>
    <submittedName>
        <fullName evidence="1">Uncharacterized protein involved in type VI secretion and phage assembly</fullName>
    </submittedName>
</protein>
<evidence type="ECO:0000313" key="1">
    <source>
        <dbReference type="EMBL" id="MBB6136547.1"/>
    </source>
</evidence>